<evidence type="ECO:0000313" key="4">
    <source>
        <dbReference type="Proteomes" id="UP001183682"/>
    </source>
</evidence>
<accession>A0AAE4HN36</accession>
<dbReference type="AlphaFoldDB" id="A0AAE4HN36"/>
<feature type="domain" description="DUF927" evidence="1">
    <location>
        <begin position="370"/>
        <end position="622"/>
    </location>
</feature>
<evidence type="ECO:0000313" key="3">
    <source>
        <dbReference type="EMBL" id="MDT2689026.1"/>
    </source>
</evidence>
<proteinExistence type="predicted"/>
<dbReference type="InterPro" id="IPR040538">
    <property type="entry name" value="Cch_HTH"/>
</dbReference>
<comment type="caution">
    <text evidence="3">The sequence shown here is derived from an EMBL/GenBank/DDBJ whole genome shotgun (WGS) entry which is preliminary data.</text>
</comment>
<dbReference type="EMBL" id="JARPZN010000001">
    <property type="protein sequence ID" value="MDT2689026.1"/>
    <property type="molecule type" value="Genomic_DNA"/>
</dbReference>
<evidence type="ECO:0000259" key="2">
    <source>
        <dbReference type="Pfam" id="PF18662"/>
    </source>
</evidence>
<dbReference type="Gene3D" id="3.90.920.10">
    <property type="entry name" value="DNA primase, PRIM domain"/>
    <property type="match status" value="1"/>
</dbReference>
<reference evidence="3" key="1">
    <citation type="submission" date="2023-03" db="EMBL/GenBank/DDBJ databases">
        <authorList>
            <person name="Shen W."/>
            <person name="Cai J."/>
        </authorList>
    </citation>
    <scope>NUCLEOTIDE SEQUENCE</scope>
    <source>
        <strain evidence="3">K69-2</strain>
    </source>
</reference>
<dbReference type="Proteomes" id="UP001183682">
    <property type="component" value="Unassembled WGS sequence"/>
</dbReference>
<organism evidence="3 4">
    <name type="scientific">Enterococcus gallinarum</name>
    <dbReference type="NCBI Taxonomy" id="1353"/>
    <lineage>
        <taxon>Bacteria</taxon>
        <taxon>Bacillati</taxon>
        <taxon>Bacillota</taxon>
        <taxon>Bacilli</taxon>
        <taxon>Lactobacillales</taxon>
        <taxon>Enterococcaceae</taxon>
        <taxon>Enterococcus</taxon>
    </lineage>
</organism>
<name>A0AAE4HN36_ENTGA</name>
<evidence type="ECO:0000259" key="1">
    <source>
        <dbReference type="Pfam" id="PF06048"/>
    </source>
</evidence>
<dbReference type="InterPro" id="IPR009270">
    <property type="entry name" value="DUF927"/>
</dbReference>
<dbReference type="RefSeq" id="WP_010728029.1">
    <property type="nucleotide sequence ID" value="NZ_JAPFAW010000002.1"/>
</dbReference>
<dbReference type="Pfam" id="PF18662">
    <property type="entry name" value="HTH_56"/>
    <property type="match status" value="1"/>
</dbReference>
<sequence>MKMNHTSIQKHLQLLNTLGISYVNLRTFSTLNKKTVSHIFSTADSQAIINYLEKQKLSEGTVNITYNPIKQEVITQKKHSVRDNDIEKIRFVFIDIDPKRKEGSATDSEKKKAENVMEQVERYLKEQGIESFVKVDSGNGYHIFLPINEQPNNHETILTIQNFLQLLHRRFGVEDEVDIDTSVYNPSRLCKLVGTPAVKGKSTKERPHRLSSFLSIPDNIDRSNCFKILEQIVEENSMMSTSRVKSHPSFREVLPFIQADYKQWLAHYPELTYTIKEGDHKGVTLLIFDECPLRKHTNNSNGSCLSVTADNKIRFHCLHASDKNKDIQDFVKKYPLPKPVNPSVESLESNQEYYFDQFKLNQEGVFLVKEGQEEKVACPMFIKQIRKNIEQKVITLVLAYYVDHCWDEIEIEGGCLQTNNFKQLAKHGLIIKARREAEVVDFLQIQRENAPIFFEHESLGWKKENEAMIFQLQDSFGREIPSVLTKNSCYQLTTNGTEAEFDALVHKYVLGTNLELAWSIGIASIVLGYLNVTKANTFLSLLINLQGKSTTGKTTTLHFIASLFGNPTTVLRNMNATNKAIIKLASNNQGGVPLILDELGAATQNNFSSLIYQLASGEERLRLDSNCQLMPQETFSVLTLTSSEERLENYFNEKLTGLKVRYIEFSDIKFTKDANHAEKVKSLSSNTFGWGIKLFLLKLFEQGITKIEATFVEAQKKLWAVLPEHSLKQRIGNNLALIYSGALLIQDILGYPLRLEHIQTVLINSYEQLIVDTSLGSEQTVFDRVKTLLVMNSHKFLTNSDNKHTPSTIWGKVSIQKNGDIKVNIFPIPFEDLLRREFQVKDLTYLFRQLLDSGNMCAEKGRRTKRIHMNRQVLPTYEILLPSSLKSYFRL</sequence>
<feature type="domain" description="Cch helix turn helix" evidence="2">
    <location>
        <begin position="781"/>
        <end position="882"/>
    </location>
</feature>
<protein>
    <submittedName>
        <fullName evidence="3">DUF927 domain-containing protein</fullName>
    </submittedName>
</protein>
<gene>
    <name evidence="3" type="ORF">P7E30_02240</name>
</gene>
<dbReference type="Pfam" id="PF06048">
    <property type="entry name" value="DUF927"/>
    <property type="match status" value="1"/>
</dbReference>